<feature type="compositionally biased region" description="Low complexity" evidence="1">
    <location>
        <begin position="85"/>
        <end position="97"/>
    </location>
</feature>
<reference evidence="4 5" key="1">
    <citation type="submission" date="2020-08" db="EMBL/GenBank/DDBJ databases">
        <title>Genomic Encyclopedia of Type Strains, Phase IV (KMG-IV): sequencing the most valuable type-strain genomes for metagenomic binning, comparative biology and taxonomic classification.</title>
        <authorList>
            <person name="Goeker M."/>
        </authorList>
    </citation>
    <scope>NUCLEOTIDE SEQUENCE [LARGE SCALE GENOMIC DNA]</scope>
    <source>
        <strain evidence="4 5">DSM 25799</strain>
    </source>
</reference>
<feature type="region of interest" description="Disordered" evidence="1">
    <location>
        <begin position="645"/>
        <end position="664"/>
    </location>
</feature>
<name>A0A7W8FX40_9FIRM</name>
<evidence type="ECO:0000259" key="3">
    <source>
        <dbReference type="Pfam" id="PF24547"/>
    </source>
</evidence>
<dbReference type="Proteomes" id="UP000539953">
    <property type="component" value="Unassembled WGS sequence"/>
</dbReference>
<organism evidence="4 5">
    <name type="scientific">Catenisphaera adipataccumulans</name>
    <dbReference type="NCBI Taxonomy" id="700500"/>
    <lineage>
        <taxon>Bacteria</taxon>
        <taxon>Bacillati</taxon>
        <taxon>Bacillota</taxon>
        <taxon>Erysipelotrichia</taxon>
        <taxon>Erysipelotrichales</taxon>
        <taxon>Erysipelotrichaceae</taxon>
        <taxon>Catenisphaera</taxon>
    </lineage>
</organism>
<feature type="compositionally biased region" description="Basic and acidic residues" evidence="1">
    <location>
        <begin position="103"/>
        <end position="116"/>
    </location>
</feature>
<feature type="compositionally biased region" description="Basic and acidic residues" evidence="1">
    <location>
        <begin position="879"/>
        <end position="891"/>
    </location>
</feature>
<comment type="caution">
    <text evidence="4">The sequence shown here is derived from an EMBL/GenBank/DDBJ whole genome shotgun (WGS) entry which is preliminary data.</text>
</comment>
<dbReference type="RefSeq" id="WP_183327378.1">
    <property type="nucleotide sequence ID" value="NZ_JACHHK010000002.1"/>
</dbReference>
<dbReference type="EMBL" id="JACHHK010000002">
    <property type="protein sequence ID" value="MBB5182572.1"/>
    <property type="molecule type" value="Genomic_DNA"/>
</dbReference>
<feature type="compositionally biased region" description="Polar residues" evidence="1">
    <location>
        <begin position="67"/>
        <end position="79"/>
    </location>
</feature>
<proteinExistence type="predicted"/>
<dbReference type="Pfam" id="PF24547">
    <property type="entry name" value="DUF7601"/>
    <property type="match status" value="1"/>
</dbReference>
<evidence type="ECO:0000313" key="5">
    <source>
        <dbReference type="Proteomes" id="UP000539953"/>
    </source>
</evidence>
<feature type="region of interest" description="Disordered" evidence="1">
    <location>
        <begin position="47"/>
        <end position="116"/>
    </location>
</feature>
<dbReference type="AlphaFoldDB" id="A0A7W8FX40"/>
<feature type="compositionally biased region" description="Basic and acidic residues" evidence="1">
    <location>
        <begin position="52"/>
        <end position="66"/>
    </location>
</feature>
<evidence type="ECO:0000256" key="1">
    <source>
        <dbReference type="SAM" id="MobiDB-lite"/>
    </source>
</evidence>
<keyword evidence="2" id="KW-0732">Signal</keyword>
<dbReference type="Gene3D" id="2.60.40.1140">
    <property type="entry name" value="Collagen-binding surface protein Cna, B-type domain"/>
    <property type="match status" value="1"/>
</dbReference>
<sequence>MLVKRNSVLRWIALFFCLAACFFCFRMAAFAEETQSVDDPAVVLNQETDNTTQRDEQTEAVSEKEQNVPTAETSTSTEVSDAETIDTAAADTETANDTTEESDTAKAAETENVEKGDRVYDTENSFGFVFIGYMNTDTVSKQRLADYLLYSSCYKQGNVYVFTKSNNILVYAVPEGESPEVYNLFAPPYSGLRLDLTSEILKWGQEHGKNWTMETLVKDFTFDLKTGLYFYDENGNPIDFFDLSLPDAQQEPYVGYWTNSSYNLTPHEDRKFDKTGDHLVFTAENNYWSLADENGLMNCPLQYLNGLEFIQGTSFVNFNPTYNGKPFRGLLNVEARQEILCKFEIDGQKYEILIHNPKDVSQFVVEDGIPTGKEDKTSDADMNAEIKTTDKNGKITIRSNSENKTITGVVRGDQITYKIDIDLSLEREMLQKLYQGITLYCYNLGGDYLDEVKQIAKEHNIALPNLYMNTFRDLSKTEDFTEFYPSIKFTFTLPDDKDANGNYDLIVDEDALKNVQLIQTNNSNKKYPYPKDSNPLWRLDPSQTEYNAEKRELTFVAFISPDQIVQDFIKKENEDTQKTEKVPYFDQEKAMALLDSMIGDQLTAVISGVRVSDLAEVGKPLTVEAKVSGSLNYMNGFRESIIGQSAPLGAKPNPGGDFEDEDAGWDEDVSYQSARRAAKVFRAMAAASEQESLYQPLNISDYDLSQLLFGHFAWTHLQDPSTKDVIQSEDNSEEFWYTVIIPSLDITKEVEGINTDQEFNFELKLDDAAMAGPFNGTTYNAELHENGTVKNVAVNFKNGVATFKLKNGQTIRIIVPFDTHFTLRETDHNGYFVTIDKNGNRILSDTLSGVIESYTSLEDIEANKNAYTFTNEYEEPERPEESKEENVEETRSTGVQTGVMTQTGMWMVLALASIVILHKQRA</sequence>
<feature type="signal peptide" evidence="2">
    <location>
        <begin position="1"/>
        <end position="31"/>
    </location>
</feature>
<keyword evidence="5" id="KW-1185">Reference proteome</keyword>
<feature type="region of interest" description="Disordered" evidence="1">
    <location>
        <begin position="871"/>
        <end position="896"/>
    </location>
</feature>
<evidence type="ECO:0000313" key="4">
    <source>
        <dbReference type="EMBL" id="MBB5182572.1"/>
    </source>
</evidence>
<protein>
    <recommendedName>
        <fullName evidence="3">DUF7601 domain-containing protein</fullName>
    </recommendedName>
</protein>
<feature type="chain" id="PRO_5031106292" description="DUF7601 domain-containing protein" evidence="2">
    <location>
        <begin position="32"/>
        <end position="922"/>
    </location>
</feature>
<dbReference type="InterPro" id="IPR055382">
    <property type="entry name" value="DUF7601"/>
</dbReference>
<accession>A0A7W8FX40</accession>
<gene>
    <name evidence="4" type="ORF">HNQ47_000591</name>
</gene>
<evidence type="ECO:0000256" key="2">
    <source>
        <dbReference type="SAM" id="SignalP"/>
    </source>
</evidence>
<feature type="domain" description="DUF7601" evidence="3">
    <location>
        <begin position="743"/>
        <end position="847"/>
    </location>
</feature>